<feature type="non-terminal residue" evidence="1">
    <location>
        <position position="1"/>
    </location>
</feature>
<protein>
    <submittedName>
        <fullName evidence="1">Uncharacterized protein</fullName>
    </submittedName>
</protein>
<organism evidence="1 2">
    <name type="scientific">Mucuna pruriens</name>
    <name type="common">Velvet bean</name>
    <name type="synonym">Dolichos pruriens</name>
    <dbReference type="NCBI Taxonomy" id="157652"/>
    <lineage>
        <taxon>Eukaryota</taxon>
        <taxon>Viridiplantae</taxon>
        <taxon>Streptophyta</taxon>
        <taxon>Embryophyta</taxon>
        <taxon>Tracheophyta</taxon>
        <taxon>Spermatophyta</taxon>
        <taxon>Magnoliopsida</taxon>
        <taxon>eudicotyledons</taxon>
        <taxon>Gunneridae</taxon>
        <taxon>Pentapetalae</taxon>
        <taxon>rosids</taxon>
        <taxon>fabids</taxon>
        <taxon>Fabales</taxon>
        <taxon>Fabaceae</taxon>
        <taxon>Papilionoideae</taxon>
        <taxon>50 kb inversion clade</taxon>
        <taxon>NPAAA clade</taxon>
        <taxon>indigoferoid/millettioid clade</taxon>
        <taxon>Phaseoleae</taxon>
        <taxon>Mucuna</taxon>
    </lineage>
</organism>
<proteinExistence type="predicted"/>
<keyword evidence="2" id="KW-1185">Reference proteome</keyword>
<comment type="caution">
    <text evidence="1">The sequence shown here is derived from an EMBL/GenBank/DDBJ whole genome shotgun (WGS) entry which is preliminary data.</text>
</comment>
<reference evidence="1" key="1">
    <citation type="submission" date="2018-05" db="EMBL/GenBank/DDBJ databases">
        <title>Draft genome of Mucuna pruriens seed.</title>
        <authorList>
            <person name="Nnadi N.E."/>
            <person name="Vos R."/>
            <person name="Hasami M.H."/>
            <person name="Devisetty U.K."/>
            <person name="Aguiy J.C."/>
        </authorList>
    </citation>
    <scope>NUCLEOTIDE SEQUENCE [LARGE SCALE GENOMIC DNA]</scope>
    <source>
        <strain evidence="1">JCA_2017</strain>
    </source>
</reference>
<dbReference type="AlphaFoldDB" id="A0A371ERA3"/>
<accession>A0A371ERA3</accession>
<evidence type="ECO:0000313" key="2">
    <source>
        <dbReference type="Proteomes" id="UP000257109"/>
    </source>
</evidence>
<dbReference type="Proteomes" id="UP000257109">
    <property type="component" value="Unassembled WGS sequence"/>
</dbReference>
<gene>
    <name evidence="1" type="ORF">CR513_52406</name>
</gene>
<evidence type="ECO:0000313" key="1">
    <source>
        <dbReference type="EMBL" id="RDX68583.1"/>
    </source>
</evidence>
<name>A0A371ERA3_MUCPR</name>
<dbReference type="EMBL" id="QJKJ01012464">
    <property type="protein sequence ID" value="RDX68583.1"/>
    <property type="molecule type" value="Genomic_DNA"/>
</dbReference>
<sequence length="144" mass="15984">MKAMLATPHPHKTDAREESQWPVYLVSKVVQGLERSRLGVNHHIKKTSPILLELTHQPGLAKAEFGQKDGMVEIPTLCGPHQSTSLGQLHNRVGLGQPQQQQWWREWFLSVDDGMSNQKGIGASVILEGLGRVLIEGLGRVLIE</sequence>